<dbReference type="AlphaFoldDB" id="A0AAJ0CDG1"/>
<dbReference type="Proteomes" id="UP001251528">
    <property type="component" value="Unassembled WGS sequence"/>
</dbReference>
<evidence type="ECO:0000256" key="1">
    <source>
        <dbReference type="SAM" id="MobiDB-lite"/>
    </source>
</evidence>
<dbReference type="PANTHER" id="PTHR35392">
    <property type="entry name" value="ZN(II)2CYS6 TRANSCRIPTION FACTOR (EUROFUNG)-RELATED-RELATED"/>
    <property type="match status" value="1"/>
</dbReference>
<dbReference type="EMBL" id="JASWJB010000429">
    <property type="protein sequence ID" value="KAK2590507.1"/>
    <property type="molecule type" value="Genomic_DNA"/>
</dbReference>
<dbReference type="PANTHER" id="PTHR35392:SF3">
    <property type="entry name" value="ZN(2)-C6 FUNGAL-TYPE DOMAIN-CONTAINING PROTEIN"/>
    <property type="match status" value="1"/>
</dbReference>
<evidence type="ECO:0000313" key="3">
    <source>
        <dbReference type="Proteomes" id="UP001251528"/>
    </source>
</evidence>
<feature type="region of interest" description="Disordered" evidence="1">
    <location>
        <begin position="57"/>
        <end position="96"/>
    </location>
</feature>
<gene>
    <name evidence="2" type="ORF">QQS21_011810</name>
</gene>
<keyword evidence="3" id="KW-1185">Reference proteome</keyword>
<reference evidence="2" key="1">
    <citation type="submission" date="2023-06" db="EMBL/GenBank/DDBJ databases">
        <title>Conoideocrella luteorostrata (Hypocreales: Clavicipitaceae), a potential biocontrol fungus for elongate hemlock scale in United States Christmas tree production areas.</title>
        <authorList>
            <person name="Barrett H."/>
            <person name="Lovett B."/>
            <person name="Macias A.M."/>
            <person name="Stajich J.E."/>
            <person name="Kasson M.T."/>
        </authorList>
    </citation>
    <scope>NUCLEOTIDE SEQUENCE</scope>
    <source>
        <strain evidence="2">ARSEF 14590</strain>
    </source>
</reference>
<feature type="compositionally biased region" description="Polar residues" evidence="1">
    <location>
        <begin position="57"/>
        <end position="68"/>
    </location>
</feature>
<feature type="region of interest" description="Disordered" evidence="1">
    <location>
        <begin position="1"/>
        <end position="23"/>
    </location>
</feature>
<organism evidence="2 3">
    <name type="scientific">Conoideocrella luteorostrata</name>
    <dbReference type="NCBI Taxonomy" id="1105319"/>
    <lineage>
        <taxon>Eukaryota</taxon>
        <taxon>Fungi</taxon>
        <taxon>Dikarya</taxon>
        <taxon>Ascomycota</taxon>
        <taxon>Pezizomycotina</taxon>
        <taxon>Sordariomycetes</taxon>
        <taxon>Hypocreomycetidae</taxon>
        <taxon>Hypocreales</taxon>
        <taxon>Clavicipitaceae</taxon>
        <taxon>Conoideocrella</taxon>
    </lineage>
</organism>
<accession>A0AAJ0CDG1</accession>
<sequence length="692" mass="77629">MELTQPLSHKRPQSLAGIGPSSLARPSNFFTEEGYDQLSVQYQPYFGPESLTYGQTSSFDSSYNSQSEEAPIKRRRFDNSYNTMPQGYPSMPDQGNWDKFPSYNPYEPSTYENQFLLASWAGPAIPNPPCFARFPKRMVELVCGAGGCGFESDQSDVYRDSHVGQAEAYDPNQPYLAEKHPVLAPQVSPQQAATPFNLVDTGPMMYENASAQVNAALSTFTDVSQLHSAAEFPPIDLISSQTPSYPTPFPDSSAGHEHDHVSSPTFGHDSSILYNPQTQVAYGFGNSDVALSPPPIEKAEIGVSLATGPKTVLLTAKSIVEDVSQQPPIKTTGTQAQPPNFNILLPNQRGGKRGPFRDLKLREQTAQTRRSGCCLRCKMQRIRCESNPNEPEGVCLTCKKMSSNKANRFPCLRYRLTDVRLFKPGQVPGYEWTRRWTNNISDPIQKWASPDVKSIRISTGYSNKCIILQVRKFVPQEGDKLERTWVFQGTRRSVNVPPYALTDLEEGKTAYMKHITEAMGDTLQSIAERSSGIMKETYLLAFRIYNDPALPPDWTSLFRWTFTLWTAIRLSTTSDFIVGDEKLGMPNDILDATSPNQGKIPVPPVLGAQLDLVLIHHIQTKLRRELLDKLQREILKNKQSSWLITYLVTFMLLHNASLITAHDAAYARKHGINRRFAREDKVKEYQLGEIRP</sequence>
<evidence type="ECO:0000313" key="2">
    <source>
        <dbReference type="EMBL" id="KAK2590507.1"/>
    </source>
</evidence>
<evidence type="ECO:0008006" key="4">
    <source>
        <dbReference type="Google" id="ProtNLM"/>
    </source>
</evidence>
<feature type="region of interest" description="Disordered" evidence="1">
    <location>
        <begin position="330"/>
        <end position="355"/>
    </location>
</feature>
<comment type="caution">
    <text evidence="2">The sequence shown here is derived from an EMBL/GenBank/DDBJ whole genome shotgun (WGS) entry which is preliminary data.</text>
</comment>
<dbReference type="InterPro" id="IPR052973">
    <property type="entry name" value="Fungal_sec-metab_reg_TF"/>
</dbReference>
<name>A0AAJ0CDG1_9HYPO</name>
<proteinExistence type="predicted"/>
<feature type="compositionally biased region" description="Polar residues" evidence="1">
    <location>
        <begin position="330"/>
        <end position="340"/>
    </location>
</feature>
<protein>
    <recommendedName>
        <fullName evidence="4">Zn(2)-C6 fungal-type domain-containing protein</fullName>
    </recommendedName>
</protein>